<evidence type="ECO:0000313" key="2">
    <source>
        <dbReference type="Proteomes" id="UP000245626"/>
    </source>
</evidence>
<organism evidence="1 2">
    <name type="scientific">Violaceomyces palustris</name>
    <dbReference type="NCBI Taxonomy" id="1673888"/>
    <lineage>
        <taxon>Eukaryota</taxon>
        <taxon>Fungi</taxon>
        <taxon>Dikarya</taxon>
        <taxon>Basidiomycota</taxon>
        <taxon>Ustilaginomycotina</taxon>
        <taxon>Ustilaginomycetes</taxon>
        <taxon>Violaceomycetales</taxon>
        <taxon>Violaceomycetaceae</taxon>
        <taxon>Violaceomyces</taxon>
    </lineage>
</organism>
<dbReference type="Proteomes" id="UP000245626">
    <property type="component" value="Unassembled WGS sequence"/>
</dbReference>
<reference evidence="1 2" key="1">
    <citation type="journal article" date="2018" name="Mol. Biol. Evol.">
        <title>Broad Genomic Sampling Reveals a Smut Pathogenic Ancestry of the Fungal Clade Ustilaginomycotina.</title>
        <authorList>
            <person name="Kijpornyongpan T."/>
            <person name="Mondo S.J."/>
            <person name="Barry K."/>
            <person name="Sandor L."/>
            <person name="Lee J."/>
            <person name="Lipzen A."/>
            <person name="Pangilinan J."/>
            <person name="LaButti K."/>
            <person name="Hainaut M."/>
            <person name="Henrissat B."/>
            <person name="Grigoriev I.V."/>
            <person name="Spatafora J.W."/>
            <person name="Aime M.C."/>
        </authorList>
    </citation>
    <scope>NUCLEOTIDE SEQUENCE [LARGE SCALE GENOMIC DNA]</scope>
    <source>
        <strain evidence="1 2">SA 807</strain>
    </source>
</reference>
<proteinExistence type="predicted"/>
<evidence type="ECO:0000313" key="1">
    <source>
        <dbReference type="EMBL" id="PWN52295.1"/>
    </source>
</evidence>
<name>A0ACD0P2G8_9BASI</name>
<protein>
    <submittedName>
        <fullName evidence="1">Uncharacterized protein</fullName>
    </submittedName>
</protein>
<gene>
    <name evidence="1" type="ORF">IE53DRAFT_8381</name>
</gene>
<keyword evidence="2" id="KW-1185">Reference proteome</keyword>
<dbReference type="EMBL" id="KZ819786">
    <property type="protein sequence ID" value="PWN52295.1"/>
    <property type="molecule type" value="Genomic_DNA"/>
</dbReference>
<accession>A0ACD0P2G8</accession>
<sequence length="553" mass="61691">MTSYQKLRELALQKTNESQAALALERSAKEREVAAKRAAQEAKEREQRERERKLVAARIAQREKEEQEWKARKEASVKEAQEIATDVAKQMQHLPSTSSNSTKLSSTKKGSNLLASRKSSSSSSSSRSRVKTKSKADEDDFTGNRADRILKRSSNSTSKDKRAPVALTREEKKQRKLAREFGTIPRFIQARAVGSVNPGNGIGKGSSTASYSSQNGSHPKVISAKAALLKDERIVLGGKRVEHKSIDEVEREIRARKINGNADKMETLRLEKEAAELRRKRAMEERKRLGREGKTTSTANQSEKDDDDDDDLFGSEDEKKKGGRSSSSRSPEKPKLSPKPAIDRDRSRDGNKPDYSIPRIKADQMRERDSTSPSNRSMSFGGINPADFLPNAPLRPETIARLPQKMKASSPALKGSTSSALKRGGSPVGEKGTKKIRSDQVAKDTPSPAGNSTPKRETERERFIREEAARKEAKRRESEAGGKANVKVQVLSAKKDPSGARRRRVDEDDEDDDEEIDEEEYDTYDDYDDDEEDGAGSNIRDQIWSMFGKDRRA</sequence>